<dbReference type="EMBL" id="KV927426">
    <property type="protein sequence ID" value="PIO33600.1"/>
    <property type="molecule type" value="Genomic_DNA"/>
</dbReference>
<dbReference type="Proteomes" id="UP000228934">
    <property type="component" value="Unassembled WGS sequence"/>
</dbReference>
<accession>A0A2G9S0G6</accession>
<dbReference type="InterPro" id="IPR007369">
    <property type="entry name" value="Peptidase_A22B_SPP"/>
</dbReference>
<dbReference type="OrthoDB" id="29661at2759"/>
<keyword evidence="1" id="KW-1133">Transmembrane helix</keyword>
<dbReference type="GO" id="GO:0098553">
    <property type="term" value="C:lumenal side of endoplasmic reticulum membrane"/>
    <property type="evidence" value="ECO:0007669"/>
    <property type="project" value="TreeGrafter"/>
</dbReference>
<dbReference type="GO" id="GO:0098554">
    <property type="term" value="C:cytoplasmic side of endoplasmic reticulum membrane"/>
    <property type="evidence" value="ECO:0007669"/>
    <property type="project" value="TreeGrafter"/>
</dbReference>
<feature type="transmembrane region" description="Helical" evidence="1">
    <location>
        <begin position="103"/>
        <end position="121"/>
    </location>
</feature>
<dbReference type="PANTHER" id="PTHR12174:SF34">
    <property type="entry name" value="SIGNAL PEPTIDE PEPTIDASE-LIKE 2A"/>
    <property type="match status" value="1"/>
</dbReference>
<dbReference type="GO" id="GO:0042500">
    <property type="term" value="F:aspartic endopeptidase activity, intramembrane cleaving"/>
    <property type="evidence" value="ECO:0007669"/>
    <property type="project" value="InterPro"/>
</dbReference>
<dbReference type="PANTHER" id="PTHR12174">
    <property type="entry name" value="SIGNAL PEPTIDE PEPTIDASE"/>
    <property type="match status" value="1"/>
</dbReference>
<evidence type="ECO:0000313" key="2">
    <source>
        <dbReference type="EMBL" id="PIO33600.1"/>
    </source>
</evidence>
<sequence length="188" mass="21172">MLKCGKSQCWSRVEQIIIVDLYDIYSYMDPHVENGESIMVEVAAGPSEKSEKLPVVIRVPRLQYSALTLCEIPMSLLGFGDIIVPGLLVAYCKRFDVRTSSSSIYYISCTIGRCCIIGLVAKKTQVHLGKREEKRIYNPAYTILNPQLIQIQAEKKTAKHHPICSSKGKNCILIPQESIGYSRDQLYL</sequence>
<evidence type="ECO:0000256" key="1">
    <source>
        <dbReference type="SAM" id="Phobius"/>
    </source>
</evidence>
<feature type="transmembrane region" description="Helical" evidence="1">
    <location>
        <begin position="66"/>
        <end position="91"/>
    </location>
</feature>
<keyword evidence="1" id="KW-0812">Transmembrane</keyword>
<keyword evidence="3" id="KW-1185">Reference proteome</keyword>
<name>A0A2G9S0G6_AQUCT</name>
<reference evidence="3" key="1">
    <citation type="journal article" date="2017" name="Nat. Commun.">
        <title>The North American bullfrog draft genome provides insight into hormonal regulation of long noncoding RNA.</title>
        <authorList>
            <person name="Hammond S.A."/>
            <person name="Warren R.L."/>
            <person name="Vandervalk B.P."/>
            <person name="Kucuk E."/>
            <person name="Khan H."/>
            <person name="Gibb E.A."/>
            <person name="Pandoh P."/>
            <person name="Kirk H."/>
            <person name="Zhao Y."/>
            <person name="Jones M."/>
            <person name="Mungall A.J."/>
            <person name="Coope R."/>
            <person name="Pleasance S."/>
            <person name="Moore R.A."/>
            <person name="Holt R.A."/>
            <person name="Round J.M."/>
            <person name="Ohora S."/>
            <person name="Walle B.V."/>
            <person name="Veldhoen N."/>
            <person name="Helbing C.C."/>
            <person name="Birol I."/>
        </authorList>
    </citation>
    <scope>NUCLEOTIDE SEQUENCE [LARGE SCALE GENOMIC DNA]</scope>
</reference>
<dbReference type="AlphaFoldDB" id="A0A2G9S0G6"/>
<dbReference type="Pfam" id="PF04258">
    <property type="entry name" value="Peptidase_A22B"/>
    <property type="match status" value="1"/>
</dbReference>
<organism evidence="2 3">
    <name type="scientific">Aquarana catesbeiana</name>
    <name type="common">American bullfrog</name>
    <name type="synonym">Rana catesbeiana</name>
    <dbReference type="NCBI Taxonomy" id="8400"/>
    <lineage>
        <taxon>Eukaryota</taxon>
        <taxon>Metazoa</taxon>
        <taxon>Chordata</taxon>
        <taxon>Craniata</taxon>
        <taxon>Vertebrata</taxon>
        <taxon>Euteleostomi</taxon>
        <taxon>Amphibia</taxon>
        <taxon>Batrachia</taxon>
        <taxon>Anura</taxon>
        <taxon>Neobatrachia</taxon>
        <taxon>Ranoidea</taxon>
        <taxon>Ranidae</taxon>
        <taxon>Aquarana</taxon>
    </lineage>
</organism>
<evidence type="ECO:0000313" key="3">
    <source>
        <dbReference type="Proteomes" id="UP000228934"/>
    </source>
</evidence>
<dbReference type="GO" id="GO:0030660">
    <property type="term" value="C:Golgi-associated vesicle membrane"/>
    <property type="evidence" value="ECO:0007669"/>
    <property type="project" value="TreeGrafter"/>
</dbReference>
<gene>
    <name evidence="2" type="ORF">AB205_0093730</name>
</gene>
<proteinExistence type="predicted"/>
<dbReference type="GO" id="GO:0033619">
    <property type="term" value="P:membrane protein proteolysis"/>
    <property type="evidence" value="ECO:0007669"/>
    <property type="project" value="TreeGrafter"/>
</dbReference>
<protein>
    <submittedName>
        <fullName evidence="2">Uncharacterized protein</fullName>
    </submittedName>
</protein>
<keyword evidence="1" id="KW-0472">Membrane</keyword>
<dbReference type="GO" id="GO:0005765">
    <property type="term" value="C:lysosomal membrane"/>
    <property type="evidence" value="ECO:0007669"/>
    <property type="project" value="TreeGrafter"/>
</dbReference>